<accession>A0A4P6YT38</accession>
<dbReference type="Pfam" id="PF22660">
    <property type="entry name" value="RS_preATP-grasp-like"/>
    <property type="match status" value="1"/>
</dbReference>
<dbReference type="Proteomes" id="UP000292886">
    <property type="component" value="Chromosome"/>
</dbReference>
<dbReference type="SUPFAM" id="SSF52440">
    <property type="entry name" value="PreATP-grasp domain"/>
    <property type="match status" value="1"/>
</dbReference>
<dbReference type="GO" id="GO:0046872">
    <property type="term" value="F:metal ion binding"/>
    <property type="evidence" value="ECO:0007669"/>
    <property type="project" value="InterPro"/>
</dbReference>
<proteinExistence type="predicted"/>
<evidence type="ECO:0000256" key="1">
    <source>
        <dbReference type="ARBA" id="ARBA00001936"/>
    </source>
</evidence>
<evidence type="ECO:0000256" key="2">
    <source>
        <dbReference type="ARBA" id="ARBA00001946"/>
    </source>
</evidence>
<protein>
    <submittedName>
        <fullName evidence="10">ATP-grasp domain-containing protein</fullName>
    </submittedName>
</protein>
<organism evidence="10 11">
    <name type="scientific">Periweissella cryptocerci</name>
    <dbReference type="NCBI Taxonomy" id="2506420"/>
    <lineage>
        <taxon>Bacteria</taxon>
        <taxon>Bacillati</taxon>
        <taxon>Bacillota</taxon>
        <taxon>Bacilli</taxon>
        <taxon>Lactobacillales</taxon>
        <taxon>Lactobacillaceae</taxon>
        <taxon>Periweissella</taxon>
    </lineage>
</organism>
<dbReference type="GO" id="GO:0005829">
    <property type="term" value="C:cytosol"/>
    <property type="evidence" value="ECO:0007669"/>
    <property type="project" value="TreeGrafter"/>
</dbReference>
<evidence type="ECO:0000313" key="11">
    <source>
        <dbReference type="Proteomes" id="UP000292886"/>
    </source>
</evidence>
<dbReference type="PANTHER" id="PTHR11609">
    <property type="entry name" value="PURINE BIOSYNTHESIS PROTEIN 6/7, PUR6/7"/>
    <property type="match status" value="1"/>
</dbReference>
<dbReference type="OrthoDB" id="9804625at2"/>
<dbReference type="Gene3D" id="3.40.50.20">
    <property type="match status" value="1"/>
</dbReference>
<feature type="domain" description="ATP-grasp" evidence="9">
    <location>
        <begin position="111"/>
        <end position="297"/>
    </location>
</feature>
<dbReference type="Pfam" id="PF02222">
    <property type="entry name" value="ATP-grasp"/>
    <property type="match status" value="1"/>
</dbReference>
<dbReference type="GO" id="GO:0006164">
    <property type="term" value="P:purine nucleotide biosynthetic process"/>
    <property type="evidence" value="ECO:0007669"/>
    <property type="project" value="UniProtKB-KW"/>
</dbReference>
<dbReference type="InterPro" id="IPR016185">
    <property type="entry name" value="PreATP-grasp_dom_sf"/>
</dbReference>
<name>A0A4P6YT38_9LACO</name>
<evidence type="ECO:0000313" key="10">
    <source>
        <dbReference type="EMBL" id="QBO35841.1"/>
    </source>
</evidence>
<dbReference type="AlphaFoldDB" id="A0A4P6YT38"/>
<comment type="cofactor">
    <cofactor evidence="2">
        <name>Mg(2+)</name>
        <dbReference type="ChEBI" id="CHEBI:18420"/>
    </cofactor>
</comment>
<dbReference type="InterPro" id="IPR013815">
    <property type="entry name" value="ATP_grasp_subdomain_1"/>
</dbReference>
<evidence type="ECO:0000259" key="9">
    <source>
        <dbReference type="PROSITE" id="PS50975"/>
    </source>
</evidence>
<keyword evidence="4" id="KW-0658">Purine biosynthesis</keyword>
<dbReference type="InterPro" id="IPR003135">
    <property type="entry name" value="ATP-grasp_carboxylate-amine"/>
</dbReference>
<evidence type="ECO:0000256" key="4">
    <source>
        <dbReference type="ARBA" id="ARBA00022755"/>
    </source>
</evidence>
<dbReference type="InterPro" id="IPR011761">
    <property type="entry name" value="ATP-grasp"/>
</dbReference>
<keyword evidence="5 8" id="KW-0067">ATP-binding</keyword>
<dbReference type="PROSITE" id="PS50975">
    <property type="entry name" value="ATP_GRASP"/>
    <property type="match status" value="1"/>
</dbReference>
<reference evidence="11" key="1">
    <citation type="submission" date="2019-03" db="EMBL/GenBank/DDBJ databases">
        <title>Weissella sp. 26KH-42 Genome sequencing.</title>
        <authorList>
            <person name="Heo J."/>
            <person name="Kim S.-J."/>
            <person name="Kim J.-S."/>
            <person name="Hong S.-B."/>
            <person name="Kwon S.-W."/>
        </authorList>
    </citation>
    <scope>NUCLEOTIDE SEQUENCE [LARGE SCALE GENOMIC DNA]</scope>
    <source>
        <strain evidence="11">26KH-42</strain>
    </source>
</reference>
<dbReference type="Gene3D" id="3.30.470.20">
    <property type="entry name" value="ATP-grasp fold, B domain"/>
    <property type="match status" value="1"/>
</dbReference>
<evidence type="ECO:0000256" key="8">
    <source>
        <dbReference type="PROSITE-ProRule" id="PRU00409"/>
    </source>
</evidence>
<evidence type="ECO:0000256" key="7">
    <source>
        <dbReference type="ARBA" id="ARBA00025704"/>
    </source>
</evidence>
<dbReference type="GO" id="GO:0005524">
    <property type="term" value="F:ATP binding"/>
    <property type="evidence" value="ECO:0007669"/>
    <property type="project" value="UniProtKB-UniRule"/>
</dbReference>
<dbReference type="Gene3D" id="3.30.1490.20">
    <property type="entry name" value="ATP-grasp fold, A domain"/>
    <property type="match status" value="1"/>
</dbReference>
<dbReference type="SUPFAM" id="SSF56059">
    <property type="entry name" value="Glutathione synthetase ATP-binding domain-like"/>
    <property type="match status" value="1"/>
</dbReference>
<keyword evidence="6" id="KW-0464">Manganese</keyword>
<comment type="cofactor">
    <cofactor evidence="1">
        <name>Mn(2+)</name>
        <dbReference type="ChEBI" id="CHEBI:29035"/>
    </cofactor>
</comment>
<keyword evidence="3 8" id="KW-0547">Nucleotide-binding</keyword>
<gene>
    <name evidence="10" type="ORF">EQG49_04855</name>
</gene>
<dbReference type="EMBL" id="CP037940">
    <property type="protein sequence ID" value="QBO35841.1"/>
    <property type="molecule type" value="Genomic_DNA"/>
</dbReference>
<keyword evidence="11" id="KW-1185">Reference proteome</keyword>
<dbReference type="InterPro" id="IPR054350">
    <property type="entry name" value="PurT/PurK_preATP-grasp"/>
</dbReference>
<sequence>MATQFYPGQTLGIIGEGINGPMLAQTARQMGFRVAAYSPEAQSEILHLADLRFTGNFYNWEQLRAFAESVDFVTYESQDVPSETLSFLQQYTNLPQGTEALDITMDRLMERTLLEENNINVLPYSSAIDLDDVVTSAVRLGYPVALKPIQKTFDHGRERVIEGPASIGRVADLIDTGTFIVESWLHNIREFSVVAAKGIDGKIQMFPIVENIFKNKQLIETMTPVKLADEVEFEMQRVAEVLGNVLNYRGAYEVDFYLTESGNLITKRMVATLSRPSAIFTQVTNLSVYEQHIRAIAGLPLSLVTASSPAVLVPFNEIDDDTLRTQWLIKDNWHFTFYHNAGHSLQTAKGHFVATGTDLRSLLEQIDATGIIGKKTD</sequence>
<evidence type="ECO:0000256" key="3">
    <source>
        <dbReference type="ARBA" id="ARBA00022741"/>
    </source>
</evidence>
<dbReference type="PANTHER" id="PTHR11609:SF5">
    <property type="entry name" value="PHOSPHORIBOSYLAMINOIMIDAZOLE CARBOXYLASE"/>
    <property type="match status" value="1"/>
</dbReference>
<comment type="pathway">
    <text evidence="7">Purine metabolism.</text>
</comment>
<dbReference type="KEGG" id="wei:EQG49_04855"/>
<evidence type="ECO:0000256" key="5">
    <source>
        <dbReference type="ARBA" id="ARBA00022840"/>
    </source>
</evidence>
<evidence type="ECO:0000256" key="6">
    <source>
        <dbReference type="ARBA" id="ARBA00023211"/>
    </source>
</evidence>
<dbReference type="RefSeq" id="WP_133362920.1">
    <property type="nucleotide sequence ID" value="NZ_CP037940.1"/>
</dbReference>